<name>A0A8H7CHA3_9AGAR</name>
<keyword evidence="2" id="KW-0472">Membrane</keyword>
<evidence type="ECO:0000313" key="3">
    <source>
        <dbReference type="EMBL" id="KAF7337375.1"/>
    </source>
</evidence>
<evidence type="ECO:0000256" key="1">
    <source>
        <dbReference type="SAM" id="MobiDB-lite"/>
    </source>
</evidence>
<protein>
    <recommendedName>
        <fullName evidence="5">Transmembrane protein</fullName>
    </recommendedName>
</protein>
<comment type="caution">
    <text evidence="3">The sequence shown here is derived from an EMBL/GenBank/DDBJ whole genome shotgun (WGS) entry which is preliminary data.</text>
</comment>
<reference evidence="3" key="1">
    <citation type="submission" date="2020-05" db="EMBL/GenBank/DDBJ databases">
        <title>Mycena genomes resolve the evolution of fungal bioluminescence.</title>
        <authorList>
            <person name="Tsai I.J."/>
        </authorList>
    </citation>
    <scope>NUCLEOTIDE SEQUENCE</scope>
    <source>
        <strain evidence="3">160909Yilan</strain>
    </source>
</reference>
<proteinExistence type="predicted"/>
<evidence type="ECO:0000313" key="4">
    <source>
        <dbReference type="Proteomes" id="UP000623467"/>
    </source>
</evidence>
<evidence type="ECO:0000256" key="2">
    <source>
        <dbReference type="SAM" id="Phobius"/>
    </source>
</evidence>
<feature type="compositionally biased region" description="Pro residues" evidence="1">
    <location>
        <begin position="330"/>
        <end position="341"/>
    </location>
</feature>
<organism evidence="3 4">
    <name type="scientific">Mycena sanguinolenta</name>
    <dbReference type="NCBI Taxonomy" id="230812"/>
    <lineage>
        <taxon>Eukaryota</taxon>
        <taxon>Fungi</taxon>
        <taxon>Dikarya</taxon>
        <taxon>Basidiomycota</taxon>
        <taxon>Agaricomycotina</taxon>
        <taxon>Agaricomycetes</taxon>
        <taxon>Agaricomycetidae</taxon>
        <taxon>Agaricales</taxon>
        <taxon>Marasmiineae</taxon>
        <taxon>Mycenaceae</taxon>
        <taxon>Mycena</taxon>
    </lineage>
</organism>
<dbReference type="EMBL" id="JACAZH010000034">
    <property type="protein sequence ID" value="KAF7337375.1"/>
    <property type="molecule type" value="Genomic_DNA"/>
</dbReference>
<keyword evidence="2" id="KW-1133">Transmembrane helix</keyword>
<sequence length="341" mass="36905">MRSRGWHPFYILRRPPPVHKVLYCPCRTSLPPFLPARPLQAKWLTRLVMSFIMVLVSLFAFFIAGTSAQKQTAVTLWQFGQGRLLQADVTLPLEPLGTVSDGSATTYLYRALNNNFVTTTNAAGITTQTIPKPTPRTVVASASGWLEPSFGVSCGLVDSTFGQCFLGTNTVPANSGKPTPEVILIADPTSGLSSQSIPTSSSHSSSHHSNHTPPVGAIVALVLAGCVVLSLGVAIFILLRRRRVQQAEFEQTAARSYDPDNIGDFPQPQAPFAVYTAGPQAERGYGTKGHKREYSRGSEPESLVASELPTSDLVRMLVQRVNDEQRGLEAPPPAYPMTPHP</sequence>
<feature type="transmembrane region" description="Helical" evidence="2">
    <location>
        <begin position="215"/>
        <end position="239"/>
    </location>
</feature>
<feature type="region of interest" description="Disordered" evidence="1">
    <location>
        <begin position="282"/>
        <end position="305"/>
    </location>
</feature>
<keyword evidence="4" id="KW-1185">Reference proteome</keyword>
<dbReference type="OrthoDB" id="2962003at2759"/>
<accession>A0A8H7CHA3</accession>
<gene>
    <name evidence="3" type="ORF">MSAN_02263600</name>
</gene>
<dbReference type="AlphaFoldDB" id="A0A8H7CHA3"/>
<feature type="region of interest" description="Disordered" evidence="1">
    <location>
        <begin position="322"/>
        <end position="341"/>
    </location>
</feature>
<keyword evidence="2" id="KW-0812">Transmembrane</keyword>
<feature type="transmembrane region" description="Helical" evidence="2">
    <location>
        <begin position="43"/>
        <end position="64"/>
    </location>
</feature>
<feature type="region of interest" description="Disordered" evidence="1">
    <location>
        <begin position="191"/>
        <end position="211"/>
    </location>
</feature>
<dbReference type="Proteomes" id="UP000623467">
    <property type="component" value="Unassembled WGS sequence"/>
</dbReference>
<evidence type="ECO:0008006" key="5">
    <source>
        <dbReference type="Google" id="ProtNLM"/>
    </source>
</evidence>
<feature type="compositionally biased region" description="Low complexity" evidence="1">
    <location>
        <begin position="191"/>
        <end position="204"/>
    </location>
</feature>
<dbReference type="CDD" id="cd12087">
    <property type="entry name" value="TM_EGFR-like"/>
    <property type="match status" value="1"/>
</dbReference>